<name>A0A9W7YIB4_9FUNG</name>
<dbReference type="EMBL" id="JANBOI010000004">
    <property type="protein sequence ID" value="KAJ1736064.1"/>
    <property type="molecule type" value="Genomic_DNA"/>
</dbReference>
<proteinExistence type="predicted"/>
<evidence type="ECO:0000313" key="6">
    <source>
        <dbReference type="EMBL" id="KAJ1736064.1"/>
    </source>
</evidence>
<dbReference type="Pfam" id="PF05375">
    <property type="entry name" value="Pacifastin_I"/>
    <property type="match status" value="1"/>
</dbReference>
<dbReference type="Proteomes" id="UP001143981">
    <property type="component" value="Unassembled WGS sequence"/>
</dbReference>
<accession>A0A9W7YIB4</accession>
<evidence type="ECO:0000256" key="1">
    <source>
        <dbReference type="ARBA" id="ARBA00004613"/>
    </source>
</evidence>
<gene>
    <name evidence="6" type="ORF">LPJ61_000207</name>
</gene>
<keyword evidence="2" id="KW-0964">Secreted</keyword>
<dbReference type="SUPFAM" id="SSF57283">
    <property type="entry name" value="PMP inhibitors"/>
    <property type="match status" value="1"/>
</dbReference>
<comment type="subcellular location">
    <subcellularLocation>
        <location evidence="1">Secreted</location>
    </subcellularLocation>
</comment>
<dbReference type="InterPro" id="IPR008037">
    <property type="entry name" value="Pacifastin_dom"/>
</dbReference>
<evidence type="ECO:0000256" key="3">
    <source>
        <dbReference type="ARBA" id="ARBA00023157"/>
    </source>
</evidence>
<protein>
    <recommendedName>
        <fullName evidence="5">Pacifastin domain-containing protein</fullName>
    </recommendedName>
</protein>
<dbReference type="GO" id="GO:0005576">
    <property type="term" value="C:extracellular region"/>
    <property type="evidence" value="ECO:0007669"/>
    <property type="project" value="UniProtKB-SubCell"/>
</dbReference>
<organism evidence="6 7">
    <name type="scientific">Coemansia biformis</name>
    <dbReference type="NCBI Taxonomy" id="1286918"/>
    <lineage>
        <taxon>Eukaryota</taxon>
        <taxon>Fungi</taxon>
        <taxon>Fungi incertae sedis</taxon>
        <taxon>Zoopagomycota</taxon>
        <taxon>Kickxellomycotina</taxon>
        <taxon>Kickxellomycetes</taxon>
        <taxon>Kickxellales</taxon>
        <taxon>Kickxellaceae</taxon>
        <taxon>Coemansia</taxon>
    </lineage>
</organism>
<sequence>MSSHSVNEKLLEAAVAADSDGQQQPDSAPRAGCARRLAKLTVLVMAAVLFVVALCACSKHRALHSALSRWLAPAHGGVPPAIAPGDCRSSGCRNGFVCVPADVSVACFVAPCPATAYTCVPPDMVGKPDATLAVIQPILASGSPAMAAASPEAHPESGTDGKANEAFYSCVNSHGGRAVWKRPEDSCNTCRCTLHGTIVCTKMLCFTAPHRE</sequence>
<dbReference type="OrthoDB" id="5527668at2759"/>
<comment type="caution">
    <text evidence="6">The sequence shown here is derived from an EMBL/GenBank/DDBJ whole genome shotgun (WGS) entry which is preliminary data.</text>
</comment>
<evidence type="ECO:0000313" key="7">
    <source>
        <dbReference type="Proteomes" id="UP001143981"/>
    </source>
</evidence>
<keyword evidence="7" id="KW-1185">Reference proteome</keyword>
<keyword evidence="4" id="KW-0812">Transmembrane</keyword>
<reference evidence="6" key="1">
    <citation type="submission" date="2022-07" db="EMBL/GenBank/DDBJ databases">
        <title>Phylogenomic reconstructions and comparative analyses of Kickxellomycotina fungi.</title>
        <authorList>
            <person name="Reynolds N.K."/>
            <person name="Stajich J.E."/>
            <person name="Barry K."/>
            <person name="Grigoriev I.V."/>
            <person name="Crous P."/>
            <person name="Smith M.E."/>
        </authorList>
    </citation>
    <scope>NUCLEOTIDE SEQUENCE</scope>
    <source>
        <strain evidence="6">BCRC 34381</strain>
    </source>
</reference>
<dbReference type="AlphaFoldDB" id="A0A9W7YIB4"/>
<keyword evidence="4" id="KW-0472">Membrane</keyword>
<dbReference type="InterPro" id="IPR036201">
    <property type="entry name" value="Pacifastin_dom_sf"/>
</dbReference>
<feature type="domain" description="Pacifastin" evidence="5">
    <location>
        <begin position="185"/>
        <end position="211"/>
    </location>
</feature>
<feature type="transmembrane region" description="Helical" evidence="4">
    <location>
        <begin position="37"/>
        <end position="57"/>
    </location>
</feature>
<evidence type="ECO:0000256" key="2">
    <source>
        <dbReference type="ARBA" id="ARBA00022525"/>
    </source>
</evidence>
<evidence type="ECO:0000259" key="5">
    <source>
        <dbReference type="Pfam" id="PF05375"/>
    </source>
</evidence>
<keyword evidence="3" id="KW-1015">Disulfide bond</keyword>
<evidence type="ECO:0000256" key="4">
    <source>
        <dbReference type="SAM" id="Phobius"/>
    </source>
</evidence>
<keyword evidence="4" id="KW-1133">Transmembrane helix</keyword>
<dbReference type="GO" id="GO:0030414">
    <property type="term" value="F:peptidase inhibitor activity"/>
    <property type="evidence" value="ECO:0007669"/>
    <property type="project" value="InterPro"/>
</dbReference>